<evidence type="ECO:0000256" key="2">
    <source>
        <dbReference type="ARBA" id="ARBA00023004"/>
    </source>
</evidence>
<dbReference type="EMBL" id="DVMO01000040">
    <property type="protein sequence ID" value="HIU27236.1"/>
    <property type="molecule type" value="Genomic_DNA"/>
</dbReference>
<gene>
    <name evidence="5" type="ORF">IAD16_02495</name>
</gene>
<evidence type="ECO:0000313" key="5">
    <source>
        <dbReference type="EMBL" id="HIU27236.1"/>
    </source>
</evidence>
<evidence type="ECO:0000256" key="1">
    <source>
        <dbReference type="ARBA" id="ARBA00022723"/>
    </source>
</evidence>
<dbReference type="SUPFAM" id="SSF52218">
    <property type="entry name" value="Flavoproteins"/>
    <property type="match status" value="1"/>
</dbReference>
<evidence type="ECO:0000259" key="4">
    <source>
        <dbReference type="PROSITE" id="PS51379"/>
    </source>
</evidence>
<keyword evidence="3" id="KW-0411">Iron-sulfur</keyword>
<name>A0A9D1I328_9FIRM</name>
<dbReference type="PROSITE" id="PS51379">
    <property type="entry name" value="4FE4S_FER_2"/>
    <property type="match status" value="2"/>
</dbReference>
<dbReference type="Proteomes" id="UP000824091">
    <property type="component" value="Unassembled WGS sequence"/>
</dbReference>
<dbReference type="PANTHER" id="PTHR43122:SF1">
    <property type="entry name" value="IRON-SULFUR-BINDING PROTEIN"/>
    <property type="match status" value="1"/>
</dbReference>
<evidence type="ECO:0000313" key="6">
    <source>
        <dbReference type="Proteomes" id="UP000824091"/>
    </source>
</evidence>
<dbReference type="Pfam" id="PF13187">
    <property type="entry name" value="Fer4_9"/>
    <property type="match status" value="1"/>
</dbReference>
<dbReference type="Gene3D" id="3.40.50.360">
    <property type="match status" value="1"/>
</dbReference>
<comment type="caution">
    <text evidence="5">The sequence shown here is derived from an EMBL/GenBank/DDBJ whole genome shotgun (WGS) entry which is preliminary data.</text>
</comment>
<dbReference type="GO" id="GO:0046872">
    <property type="term" value="F:metal ion binding"/>
    <property type="evidence" value="ECO:0007669"/>
    <property type="project" value="UniProtKB-KW"/>
</dbReference>
<dbReference type="SUPFAM" id="SSF54862">
    <property type="entry name" value="4Fe-4S ferredoxins"/>
    <property type="match status" value="1"/>
</dbReference>
<organism evidence="5 6">
    <name type="scientific">Candidatus Fimisoma avicola</name>
    <dbReference type="NCBI Taxonomy" id="2840826"/>
    <lineage>
        <taxon>Bacteria</taxon>
        <taxon>Bacillati</taxon>
        <taxon>Bacillota</taxon>
        <taxon>Clostridia</taxon>
        <taxon>Eubacteriales</taxon>
        <taxon>Candidatus Fimisoma</taxon>
    </lineage>
</organism>
<evidence type="ECO:0000256" key="3">
    <source>
        <dbReference type="ARBA" id="ARBA00023014"/>
    </source>
</evidence>
<accession>A0A9D1I328</accession>
<dbReference type="InterPro" id="IPR017900">
    <property type="entry name" value="4Fe4S_Fe_S_CS"/>
</dbReference>
<protein>
    <submittedName>
        <fullName evidence="5">4Fe-4S dicluster domain-containing protein</fullName>
    </submittedName>
</protein>
<sequence length="323" mass="34864">MKIRKVWAMYFSPTGTTEKTVTALASEIAEMTGAGTPDIFDFTLPDARKSFPEINCGEQGRQSDRCMAESCGFSGLNEYDHAHSGSGDAPQHCIDLVVLGVPTYAGRIPNVLLKYLSSICGSGALAVAAVTFGNRNFDNSLIELRDILENGGFHTIGACAVSCEHSFSYSLGAGRPDDRDMDQIKRFARDCADKAMELTGLCPPIPVDGIPGGGNDPKKAYGGYYTPRDRNGISIDIRKVTPKISPACTGCGLCASVCPMGSVSREAVTVRHTMEMTGICIKCGACFKKCPVSAVYFDDPGYLYHKNELEEIYGRRAANHFYL</sequence>
<keyword evidence="2" id="KW-0408">Iron</keyword>
<dbReference type="PROSITE" id="PS00198">
    <property type="entry name" value="4FE4S_FER_1"/>
    <property type="match status" value="2"/>
</dbReference>
<dbReference type="InterPro" id="IPR029039">
    <property type="entry name" value="Flavoprotein-like_sf"/>
</dbReference>
<dbReference type="InterPro" id="IPR017896">
    <property type="entry name" value="4Fe4S_Fe-S-bd"/>
</dbReference>
<dbReference type="AlphaFoldDB" id="A0A9D1I328"/>
<reference evidence="5" key="2">
    <citation type="journal article" date="2021" name="PeerJ">
        <title>Extensive microbial diversity within the chicken gut microbiome revealed by metagenomics and culture.</title>
        <authorList>
            <person name="Gilroy R."/>
            <person name="Ravi A."/>
            <person name="Getino M."/>
            <person name="Pursley I."/>
            <person name="Horton D.L."/>
            <person name="Alikhan N.F."/>
            <person name="Baker D."/>
            <person name="Gharbi K."/>
            <person name="Hall N."/>
            <person name="Watson M."/>
            <person name="Adriaenssens E.M."/>
            <person name="Foster-Nyarko E."/>
            <person name="Jarju S."/>
            <person name="Secka A."/>
            <person name="Antonio M."/>
            <person name="Oren A."/>
            <person name="Chaudhuri R.R."/>
            <person name="La Ragione R."/>
            <person name="Hildebrand F."/>
            <person name="Pallen M.J."/>
        </authorList>
    </citation>
    <scope>NUCLEOTIDE SEQUENCE</scope>
    <source>
        <strain evidence="5">11300</strain>
    </source>
</reference>
<keyword evidence="1" id="KW-0479">Metal-binding</keyword>
<reference evidence="5" key="1">
    <citation type="submission" date="2020-10" db="EMBL/GenBank/DDBJ databases">
        <authorList>
            <person name="Gilroy R."/>
        </authorList>
    </citation>
    <scope>NUCLEOTIDE SEQUENCE</scope>
    <source>
        <strain evidence="5">11300</strain>
    </source>
</reference>
<proteinExistence type="predicted"/>
<dbReference type="GO" id="GO:0051536">
    <property type="term" value="F:iron-sulfur cluster binding"/>
    <property type="evidence" value="ECO:0007669"/>
    <property type="project" value="UniProtKB-KW"/>
</dbReference>
<dbReference type="Gene3D" id="3.30.70.20">
    <property type="match status" value="1"/>
</dbReference>
<feature type="domain" description="4Fe-4S ferredoxin-type" evidence="4">
    <location>
        <begin position="270"/>
        <end position="300"/>
    </location>
</feature>
<dbReference type="PANTHER" id="PTHR43122">
    <property type="entry name" value="FERREDOXIN SUBUNIT OF PYRUVATE:FLAVODOXIN OXIDOREDUCTASE-RELATED"/>
    <property type="match status" value="1"/>
</dbReference>
<feature type="domain" description="4Fe-4S ferredoxin-type" evidence="4">
    <location>
        <begin position="240"/>
        <end position="268"/>
    </location>
</feature>